<proteinExistence type="inferred from homology"/>
<sequence length="329" mass="37569">MSETFTMAMENLPPDVSSQIITACQLIYGIPSFVLMVYFLIVLGYKNNYTNSFYRLVQIGLLVNISCSLNSWFATRLEKHPSCVFILKFIESIVPGALTIVKYLTYFYMHIQFLSITAMSIHRMFTVIFPLRFELICSKWYPAIGVSFFVYSHLPKLLWPGFTFRVNIQDGQLVKVKYNSVYTEAININAIFSIIYFILILTVGIVTVILITKELKSLFSKISPAYAFISDLSIATEKISKKLTRMALTYCFLYTGILLWSVVSSIDSNFPFLPSFIVNNNFVLLTFLSDIMTLALPYILLVFDSNIRQDILRKRQNQVISVVATSGLS</sequence>
<dbReference type="Gene3D" id="1.20.1070.10">
    <property type="entry name" value="Rhodopsin 7-helix transmembrane proteins"/>
    <property type="match status" value="1"/>
</dbReference>
<dbReference type="GO" id="GO:0004888">
    <property type="term" value="F:transmembrane signaling receptor activity"/>
    <property type="evidence" value="ECO:0007669"/>
    <property type="project" value="InterPro"/>
</dbReference>
<dbReference type="Proteomes" id="UP000008068">
    <property type="component" value="Unassembled WGS sequence"/>
</dbReference>
<feature type="transmembrane region" description="Helical" evidence="6">
    <location>
        <begin position="243"/>
        <end position="262"/>
    </location>
</feature>
<comment type="similarity">
    <text evidence="2 6">Belongs to the nematode receptor-like protein srg family.</text>
</comment>
<evidence type="ECO:0000256" key="3">
    <source>
        <dbReference type="ARBA" id="ARBA00022692"/>
    </source>
</evidence>
<dbReference type="InterPro" id="IPR000609">
    <property type="entry name" value="7TM_GPCR_serpentine_rcpt_Srg"/>
</dbReference>
<evidence type="ECO:0000256" key="4">
    <source>
        <dbReference type="ARBA" id="ARBA00022989"/>
    </source>
</evidence>
<comment type="subcellular location">
    <subcellularLocation>
        <location evidence="1">Membrane</location>
        <topology evidence="1">Multi-pass membrane protein</topology>
    </subcellularLocation>
</comment>
<evidence type="ECO:0000313" key="8">
    <source>
        <dbReference type="Proteomes" id="UP000008068"/>
    </source>
</evidence>
<keyword evidence="4 6" id="KW-1133">Transmembrane helix</keyword>
<dbReference type="InParanoid" id="G0MT36"/>
<evidence type="ECO:0000256" key="1">
    <source>
        <dbReference type="ARBA" id="ARBA00004141"/>
    </source>
</evidence>
<dbReference type="InterPro" id="IPR052880">
    <property type="entry name" value="NRL-Serpentine_Class_Gamma"/>
</dbReference>
<feature type="transmembrane region" description="Helical" evidence="6">
    <location>
        <begin position="282"/>
        <end position="303"/>
    </location>
</feature>
<protein>
    <recommendedName>
        <fullName evidence="6">Serpentine receptor class gamma</fullName>
    </recommendedName>
</protein>
<evidence type="ECO:0000256" key="6">
    <source>
        <dbReference type="RuleBase" id="RU280813"/>
    </source>
</evidence>
<dbReference type="GO" id="GO:0016020">
    <property type="term" value="C:membrane"/>
    <property type="evidence" value="ECO:0007669"/>
    <property type="project" value="UniProtKB-SubCell"/>
</dbReference>
<reference evidence="8" key="1">
    <citation type="submission" date="2011-07" db="EMBL/GenBank/DDBJ databases">
        <authorList>
            <consortium name="Caenorhabditis brenneri Sequencing and Analysis Consortium"/>
            <person name="Wilson R.K."/>
        </authorList>
    </citation>
    <scope>NUCLEOTIDE SEQUENCE [LARGE SCALE GENOMIC DNA]</scope>
    <source>
        <strain evidence="8">PB2801</strain>
    </source>
</reference>
<evidence type="ECO:0000256" key="5">
    <source>
        <dbReference type="ARBA" id="ARBA00023136"/>
    </source>
</evidence>
<organism evidence="8">
    <name type="scientific">Caenorhabditis brenneri</name>
    <name type="common">Nematode worm</name>
    <dbReference type="NCBI Taxonomy" id="135651"/>
    <lineage>
        <taxon>Eukaryota</taxon>
        <taxon>Metazoa</taxon>
        <taxon>Ecdysozoa</taxon>
        <taxon>Nematoda</taxon>
        <taxon>Chromadorea</taxon>
        <taxon>Rhabditida</taxon>
        <taxon>Rhabditina</taxon>
        <taxon>Rhabditomorpha</taxon>
        <taxon>Rhabditoidea</taxon>
        <taxon>Rhabditidae</taxon>
        <taxon>Peloderinae</taxon>
        <taxon>Caenorhabditis</taxon>
    </lineage>
</organism>
<gene>
    <name evidence="7" type="ORF">CAEBREN_24416</name>
</gene>
<accession>G0MT36</accession>
<dbReference type="OrthoDB" id="5887742at2759"/>
<feature type="transmembrane region" description="Helical" evidence="6">
    <location>
        <begin position="129"/>
        <end position="151"/>
    </location>
</feature>
<feature type="transmembrane region" description="Helical" evidence="6">
    <location>
        <begin position="190"/>
        <end position="211"/>
    </location>
</feature>
<dbReference type="OMA" id="FLWINTW"/>
<dbReference type="Pfam" id="PF02118">
    <property type="entry name" value="Srg"/>
    <property type="match status" value="1"/>
</dbReference>
<dbReference type="HOGENOM" id="CLU_076972_0_0_1"/>
<feature type="transmembrane region" description="Helical" evidence="6">
    <location>
        <begin position="20"/>
        <end position="41"/>
    </location>
</feature>
<keyword evidence="5 6" id="KW-0472">Membrane</keyword>
<dbReference type="AlphaFoldDB" id="G0MT36"/>
<name>G0MT36_CAEBE</name>
<dbReference type="PANTHER" id="PTHR31114">
    <property type="entry name" value="SERPENTINE RECEPTOR CLASS GAMMA"/>
    <property type="match status" value="1"/>
</dbReference>
<feature type="transmembrane region" description="Helical" evidence="6">
    <location>
        <begin position="53"/>
        <end position="73"/>
    </location>
</feature>
<keyword evidence="3 6" id="KW-0812">Transmembrane</keyword>
<dbReference type="eggNOG" id="ENOG502TI5B">
    <property type="taxonomic scope" value="Eukaryota"/>
</dbReference>
<evidence type="ECO:0000256" key="2">
    <source>
        <dbReference type="ARBA" id="ARBA00005692"/>
    </source>
</evidence>
<dbReference type="GO" id="GO:0007606">
    <property type="term" value="P:sensory perception of chemical stimulus"/>
    <property type="evidence" value="ECO:0007669"/>
    <property type="project" value="UniProtKB-UniRule"/>
</dbReference>
<keyword evidence="8" id="KW-1185">Reference proteome</keyword>
<evidence type="ECO:0000313" key="7">
    <source>
        <dbReference type="EMBL" id="EGT43777.1"/>
    </source>
</evidence>
<dbReference type="PANTHER" id="PTHR31114:SF3">
    <property type="entry name" value="SERPENTINE RECEPTOR CLASS GAMMA-RELATED"/>
    <property type="match status" value="1"/>
</dbReference>
<feature type="transmembrane region" description="Helical" evidence="6">
    <location>
        <begin position="85"/>
        <end position="108"/>
    </location>
</feature>
<dbReference type="EMBL" id="GL379811">
    <property type="protein sequence ID" value="EGT43777.1"/>
    <property type="molecule type" value="Genomic_DNA"/>
</dbReference>
<dbReference type="FunCoup" id="G0MT36">
    <property type="interactions" value="6"/>
</dbReference>